<name>A0A2J6TSM4_9HELO</name>
<dbReference type="RefSeq" id="XP_024742914.1">
    <property type="nucleotide sequence ID" value="XM_024879175.1"/>
</dbReference>
<reference evidence="2 3" key="1">
    <citation type="submission" date="2016-04" db="EMBL/GenBank/DDBJ databases">
        <title>A degradative enzymes factory behind the ericoid mycorrhizal symbiosis.</title>
        <authorList>
            <consortium name="DOE Joint Genome Institute"/>
            <person name="Martino E."/>
            <person name="Morin E."/>
            <person name="Grelet G."/>
            <person name="Kuo A."/>
            <person name="Kohler A."/>
            <person name="Daghino S."/>
            <person name="Barry K."/>
            <person name="Choi C."/>
            <person name="Cichocki N."/>
            <person name="Clum A."/>
            <person name="Copeland A."/>
            <person name="Hainaut M."/>
            <person name="Haridas S."/>
            <person name="Labutti K."/>
            <person name="Lindquist E."/>
            <person name="Lipzen A."/>
            <person name="Khouja H.-R."/>
            <person name="Murat C."/>
            <person name="Ohm R."/>
            <person name="Olson A."/>
            <person name="Spatafora J."/>
            <person name="Veneault-Fourrey C."/>
            <person name="Henrissat B."/>
            <person name="Grigoriev I."/>
            <person name="Martin F."/>
            <person name="Perotto S."/>
        </authorList>
    </citation>
    <scope>NUCLEOTIDE SEQUENCE [LARGE SCALE GENOMIC DNA]</scope>
    <source>
        <strain evidence="2 3">E</strain>
    </source>
</reference>
<feature type="compositionally biased region" description="Polar residues" evidence="1">
    <location>
        <begin position="21"/>
        <end position="32"/>
    </location>
</feature>
<evidence type="ECO:0000313" key="2">
    <source>
        <dbReference type="EMBL" id="PMD66010.1"/>
    </source>
</evidence>
<accession>A0A2J6TSM4</accession>
<sequence>MVTFMTQRPHHLRSLALLSLPDSQKTTQSWDSRNGPRPQIEESQPTQSWDSRDLPPDSLEIPSPPLFVPDSQADSSQELS</sequence>
<evidence type="ECO:0000256" key="1">
    <source>
        <dbReference type="SAM" id="MobiDB-lite"/>
    </source>
</evidence>
<proteinExistence type="predicted"/>
<keyword evidence="3" id="KW-1185">Reference proteome</keyword>
<dbReference type="EMBL" id="KZ613745">
    <property type="protein sequence ID" value="PMD66010.1"/>
    <property type="molecule type" value="Genomic_DNA"/>
</dbReference>
<feature type="region of interest" description="Disordered" evidence="1">
    <location>
        <begin position="1"/>
        <end position="80"/>
    </location>
</feature>
<evidence type="ECO:0000313" key="3">
    <source>
        <dbReference type="Proteomes" id="UP000235371"/>
    </source>
</evidence>
<dbReference type="GeneID" id="36587252"/>
<organism evidence="2 3">
    <name type="scientific">Hyaloscypha bicolor E</name>
    <dbReference type="NCBI Taxonomy" id="1095630"/>
    <lineage>
        <taxon>Eukaryota</taxon>
        <taxon>Fungi</taxon>
        <taxon>Dikarya</taxon>
        <taxon>Ascomycota</taxon>
        <taxon>Pezizomycotina</taxon>
        <taxon>Leotiomycetes</taxon>
        <taxon>Helotiales</taxon>
        <taxon>Hyaloscyphaceae</taxon>
        <taxon>Hyaloscypha</taxon>
        <taxon>Hyaloscypha bicolor</taxon>
    </lineage>
</organism>
<dbReference type="Proteomes" id="UP000235371">
    <property type="component" value="Unassembled WGS sequence"/>
</dbReference>
<protein>
    <submittedName>
        <fullName evidence="2">Uncharacterized protein</fullName>
    </submittedName>
</protein>
<dbReference type="AlphaFoldDB" id="A0A2J6TSM4"/>
<dbReference type="InParanoid" id="A0A2J6TSM4"/>
<gene>
    <name evidence="2" type="ORF">K444DRAFT_607429</name>
</gene>